<evidence type="ECO:0000313" key="5">
    <source>
        <dbReference type="Proteomes" id="UP000051863"/>
    </source>
</evidence>
<keyword evidence="5" id="KW-1185">Reference proteome</keyword>
<dbReference type="Pfam" id="PF00326">
    <property type="entry name" value="Peptidase_S9"/>
    <property type="match status" value="1"/>
</dbReference>
<dbReference type="Proteomes" id="UP000051863">
    <property type="component" value="Unassembled WGS sequence"/>
</dbReference>
<reference evidence="4 5" key="1">
    <citation type="submission" date="2015-05" db="EMBL/GenBank/DDBJ databases">
        <title>Genome sequencing and analysis of members of genus Stenotrophomonas.</title>
        <authorList>
            <person name="Patil P.P."/>
            <person name="Midha S."/>
            <person name="Patil P.B."/>
        </authorList>
    </citation>
    <scope>NUCLEOTIDE SEQUENCE [LARGE SCALE GENOMIC DNA]</scope>
    <source>
        <strain evidence="4 5">DSM 18941</strain>
    </source>
</reference>
<organism evidence="4 5">
    <name type="scientific">Stenotrophomonas terrae</name>
    <dbReference type="NCBI Taxonomy" id="405446"/>
    <lineage>
        <taxon>Bacteria</taxon>
        <taxon>Pseudomonadati</taxon>
        <taxon>Pseudomonadota</taxon>
        <taxon>Gammaproteobacteria</taxon>
        <taxon>Lysobacterales</taxon>
        <taxon>Lysobacteraceae</taxon>
        <taxon>Stenotrophomonas</taxon>
    </lineage>
</organism>
<dbReference type="SUPFAM" id="SSF53474">
    <property type="entry name" value="alpha/beta-Hydrolases"/>
    <property type="match status" value="1"/>
</dbReference>
<evidence type="ECO:0000256" key="2">
    <source>
        <dbReference type="SAM" id="SignalP"/>
    </source>
</evidence>
<accession>A0A0R0CQQ3</accession>
<comment type="caution">
    <text evidence="4">The sequence shown here is derived from an EMBL/GenBank/DDBJ whole genome shotgun (WGS) entry which is preliminary data.</text>
</comment>
<dbReference type="InterPro" id="IPR001375">
    <property type="entry name" value="Peptidase_S9_cat"/>
</dbReference>
<sequence length="267" mass="29356">MGRILISLCLLGLLLGCRTTATVATSAQAHGQFVARQLDFEGRQFRYQVFVPAAAATPPGARPLVLFLHGSGERGDDGLKPTLAGIGPWLTQNPDTFPALVVFPQVPENEEWRGRNARMALAVLDAASAEFGADPRRIYLTGISMGGYGSWELALTRPDQFAALVPICGALRAPRADRPGLMVDQVANADDPYQATVARLRDVPTWIFHGALDQLVPTTDDRAIAAASQQLGANWRYTEYPDVPHNAWDPTYRNPAMWEWMFSQQRR</sequence>
<dbReference type="PATRIC" id="fig|405446.3.peg.3014"/>
<protein>
    <submittedName>
        <fullName evidence="4">Phospholipase</fullName>
    </submittedName>
</protein>
<evidence type="ECO:0000313" key="4">
    <source>
        <dbReference type="EMBL" id="KRG72175.1"/>
    </source>
</evidence>
<dbReference type="GO" id="GO:0008236">
    <property type="term" value="F:serine-type peptidase activity"/>
    <property type="evidence" value="ECO:0007669"/>
    <property type="project" value="InterPro"/>
</dbReference>
<dbReference type="AlphaFoldDB" id="A0A0R0CQQ3"/>
<name>A0A0R0CQQ3_9GAMM</name>
<dbReference type="InterPro" id="IPR050955">
    <property type="entry name" value="Plant_Biomass_Hydrol_Est"/>
</dbReference>
<gene>
    <name evidence="4" type="ORF">ABB27_01915</name>
</gene>
<dbReference type="InterPro" id="IPR029058">
    <property type="entry name" value="AB_hydrolase_fold"/>
</dbReference>
<feature type="domain" description="Peptidase S9 prolyl oligopeptidase catalytic" evidence="3">
    <location>
        <begin position="112"/>
        <end position="254"/>
    </location>
</feature>
<feature type="chain" id="PRO_5006394402" evidence="2">
    <location>
        <begin position="24"/>
        <end position="267"/>
    </location>
</feature>
<keyword evidence="1 2" id="KW-0732">Signal</keyword>
<dbReference type="Gene3D" id="3.40.50.1820">
    <property type="entry name" value="alpha/beta hydrolase"/>
    <property type="match status" value="1"/>
</dbReference>
<dbReference type="RefSeq" id="WP_057626540.1">
    <property type="nucleotide sequence ID" value="NZ_LDJJ01000006.1"/>
</dbReference>
<dbReference type="GO" id="GO:0006508">
    <property type="term" value="P:proteolysis"/>
    <property type="evidence" value="ECO:0007669"/>
    <property type="project" value="InterPro"/>
</dbReference>
<proteinExistence type="predicted"/>
<dbReference type="PANTHER" id="PTHR43037:SF1">
    <property type="entry name" value="BLL1128 PROTEIN"/>
    <property type="match status" value="1"/>
</dbReference>
<feature type="signal peptide" evidence="2">
    <location>
        <begin position="1"/>
        <end position="23"/>
    </location>
</feature>
<dbReference type="OrthoDB" id="9764953at2"/>
<evidence type="ECO:0000259" key="3">
    <source>
        <dbReference type="Pfam" id="PF00326"/>
    </source>
</evidence>
<dbReference type="PROSITE" id="PS51257">
    <property type="entry name" value="PROKAR_LIPOPROTEIN"/>
    <property type="match status" value="1"/>
</dbReference>
<dbReference type="EMBL" id="LDJJ01000006">
    <property type="protein sequence ID" value="KRG72175.1"/>
    <property type="molecule type" value="Genomic_DNA"/>
</dbReference>
<evidence type="ECO:0000256" key="1">
    <source>
        <dbReference type="ARBA" id="ARBA00022729"/>
    </source>
</evidence>
<dbReference type="PANTHER" id="PTHR43037">
    <property type="entry name" value="UNNAMED PRODUCT-RELATED"/>
    <property type="match status" value="1"/>
</dbReference>